<organism evidence="2 3">
    <name type="scientific">Cladobotryum mycophilum</name>
    <dbReference type="NCBI Taxonomy" id="491253"/>
    <lineage>
        <taxon>Eukaryota</taxon>
        <taxon>Fungi</taxon>
        <taxon>Dikarya</taxon>
        <taxon>Ascomycota</taxon>
        <taxon>Pezizomycotina</taxon>
        <taxon>Sordariomycetes</taxon>
        <taxon>Hypocreomycetidae</taxon>
        <taxon>Hypocreales</taxon>
        <taxon>Hypocreaceae</taxon>
        <taxon>Cladobotryum</taxon>
    </lineage>
</organism>
<comment type="caution">
    <text evidence="2">The sequence shown here is derived from an EMBL/GenBank/DDBJ whole genome shotgun (WGS) entry which is preliminary data.</text>
</comment>
<keyword evidence="3" id="KW-1185">Reference proteome</keyword>
<proteinExistence type="predicted"/>
<protein>
    <submittedName>
        <fullName evidence="2">Uncharacterized protein</fullName>
    </submittedName>
</protein>
<name>A0ABR0SV14_9HYPO</name>
<dbReference type="Proteomes" id="UP001338125">
    <property type="component" value="Unassembled WGS sequence"/>
</dbReference>
<gene>
    <name evidence="2" type="ORF">PT974_04421</name>
</gene>
<feature type="region of interest" description="Disordered" evidence="1">
    <location>
        <begin position="145"/>
        <end position="164"/>
    </location>
</feature>
<reference evidence="2 3" key="1">
    <citation type="submission" date="2024-01" db="EMBL/GenBank/DDBJ databases">
        <title>Complete genome of Cladobotryum mycophilum ATHUM6906.</title>
        <authorList>
            <person name="Christinaki A.C."/>
            <person name="Myridakis A.I."/>
            <person name="Kouvelis V.N."/>
        </authorList>
    </citation>
    <scope>NUCLEOTIDE SEQUENCE [LARGE SCALE GENOMIC DNA]</scope>
    <source>
        <strain evidence="2 3">ATHUM6906</strain>
    </source>
</reference>
<evidence type="ECO:0000313" key="3">
    <source>
        <dbReference type="Proteomes" id="UP001338125"/>
    </source>
</evidence>
<evidence type="ECO:0000313" key="2">
    <source>
        <dbReference type="EMBL" id="KAK5995998.1"/>
    </source>
</evidence>
<dbReference type="EMBL" id="JAVFKD010000004">
    <property type="protein sequence ID" value="KAK5995998.1"/>
    <property type="molecule type" value="Genomic_DNA"/>
</dbReference>
<sequence>MNELKDWFTEIYVKVGEDGTEEDDPGDIGLDDNNVTLPFLTDTPIHGFGFGNSTWDKELVRFNVDDYPTNDKFQFVTNNPGLKLGKHNADEEKLGGVEHNGNATDDRWQFYTNNHRLSFGRANAKEEKSSDVDKTAVDVDNRIQQNTRPEPEVVKKGVTLRIST</sequence>
<evidence type="ECO:0000256" key="1">
    <source>
        <dbReference type="SAM" id="MobiDB-lite"/>
    </source>
</evidence>
<accession>A0ABR0SV14</accession>